<gene>
    <name evidence="2" type="ORF">J0P97_00060</name>
</gene>
<evidence type="ECO:0000256" key="1">
    <source>
        <dbReference type="SAM" id="Phobius"/>
    </source>
</evidence>
<evidence type="ECO:0000313" key="3">
    <source>
        <dbReference type="Proteomes" id="UP000740605"/>
    </source>
</evidence>
<name>A0ABS5XPV0_9MICO</name>
<feature type="transmembrane region" description="Helical" evidence="1">
    <location>
        <begin position="82"/>
        <end position="104"/>
    </location>
</feature>
<organism evidence="2 3">
    <name type="scientific">Microbacterium flavum</name>
    <dbReference type="NCBI Taxonomy" id="415216"/>
    <lineage>
        <taxon>Bacteria</taxon>
        <taxon>Bacillati</taxon>
        <taxon>Actinomycetota</taxon>
        <taxon>Actinomycetes</taxon>
        <taxon>Micrococcales</taxon>
        <taxon>Microbacteriaceae</taxon>
        <taxon>Microbacterium</taxon>
    </lineage>
</organism>
<feature type="transmembrane region" description="Helical" evidence="1">
    <location>
        <begin position="147"/>
        <end position="172"/>
    </location>
</feature>
<keyword evidence="1" id="KW-0472">Membrane</keyword>
<dbReference type="RefSeq" id="WP_215485729.1">
    <property type="nucleotide sequence ID" value="NZ_BAAAPJ010000001.1"/>
</dbReference>
<reference evidence="2 3" key="1">
    <citation type="submission" date="2021-03" db="EMBL/GenBank/DDBJ databases">
        <title>Microbacterium pauli sp. nov., isolated from microfiltered milk.</title>
        <authorList>
            <person name="Bellassi P."/>
            <person name="Fontana A."/>
            <person name="Callegari M.L."/>
            <person name="Lorenzo M."/>
            <person name="Cappa F."/>
        </authorList>
    </citation>
    <scope>NUCLEOTIDE SEQUENCE [LARGE SCALE GENOMIC DNA]</scope>
    <source>
        <strain evidence="2 3">DSM 18909</strain>
    </source>
</reference>
<evidence type="ECO:0000313" key="2">
    <source>
        <dbReference type="EMBL" id="MBT8796471.1"/>
    </source>
</evidence>
<sequence length="222" mass="22583">MFRMILPDTLPDIVAAEEGATHDATAAQADAAAARTRADYGRVSRWGLGLLGTFGAAIGCGLLAHMVEVLTNGHDPLGDGLIAVLVLVIAAVPLVPSLWLLLALHRSGRRLARAAGSWAAQAFREAPGSSTTGDWLAARFLSSSSDLVLRLVGSALAGLGTVFAASAVYYAIAVAPSAAGVTAGLTLTILFASVCAGQFGGVQRIQSGALGRVPQAAPDARR</sequence>
<evidence type="ECO:0008006" key="4">
    <source>
        <dbReference type="Google" id="ProtNLM"/>
    </source>
</evidence>
<keyword evidence="3" id="KW-1185">Reference proteome</keyword>
<accession>A0ABS5XPV0</accession>
<comment type="caution">
    <text evidence="2">The sequence shown here is derived from an EMBL/GenBank/DDBJ whole genome shotgun (WGS) entry which is preliminary data.</text>
</comment>
<feature type="transmembrane region" description="Helical" evidence="1">
    <location>
        <begin position="46"/>
        <end position="67"/>
    </location>
</feature>
<dbReference type="Proteomes" id="UP000740605">
    <property type="component" value="Unassembled WGS sequence"/>
</dbReference>
<keyword evidence="1" id="KW-1133">Transmembrane helix</keyword>
<dbReference type="EMBL" id="JAFLHG010000001">
    <property type="protein sequence ID" value="MBT8796471.1"/>
    <property type="molecule type" value="Genomic_DNA"/>
</dbReference>
<feature type="transmembrane region" description="Helical" evidence="1">
    <location>
        <begin position="178"/>
        <end position="202"/>
    </location>
</feature>
<keyword evidence="1" id="KW-0812">Transmembrane</keyword>
<protein>
    <recommendedName>
        <fullName evidence="4">ABC transmembrane type-1 domain-containing protein</fullName>
    </recommendedName>
</protein>
<proteinExistence type="predicted"/>